<dbReference type="InterPro" id="IPR016039">
    <property type="entry name" value="Thiolase-like"/>
</dbReference>
<evidence type="ECO:0000259" key="1">
    <source>
        <dbReference type="Pfam" id="PF00108"/>
    </source>
</evidence>
<dbReference type="InterPro" id="IPR055140">
    <property type="entry name" value="Thiolase_C_2"/>
</dbReference>
<sequence>MTATEIWLVGGYQTDFARNASREGLDVAGIAAEAVRETLAAAHLRADQVGVVHVGNAFGQLFTGQGHFGALPATVEPGLWGVPATRHEGACASGSLAALAAMADLESGRYDTALVLGVELEKTVPGDVGARYMGAAAWVGHEGQDAKYLWPHMFSALADEYDRRYGIDGGHLLAIAELNTRNARANPLAQTRTWSFTDRSFSADDEANPFVEGRLRKADCGPMTDGAAGVVLVTGDYLADHPEVAARPRARVLGWGHRTVGLSLEQKLARSADDPLVLPHVRDTIRDAFGRAGIGGVDDLDLVETHDCFTMSEYAAIDHFGITAPGESWKAVESGDLEIGGRIPMNPSGGLIGGGHPVGATGVRMLVDAYKQVTDQAGGYQVPGARRAATLNIGGSTTTTVSFVVGDGTLSPRSR</sequence>
<dbReference type="Pfam" id="PF22691">
    <property type="entry name" value="Thiolase_C_1"/>
    <property type="match status" value="1"/>
</dbReference>
<reference evidence="3 4" key="1">
    <citation type="submission" date="2018-03" db="EMBL/GenBank/DDBJ databases">
        <title>Genomic Encyclopedia of Archaeal and Bacterial Type Strains, Phase II (KMG-II): from individual species to whole genera.</title>
        <authorList>
            <person name="Goeker M."/>
        </authorList>
    </citation>
    <scope>NUCLEOTIDE SEQUENCE [LARGE SCALE GENOMIC DNA]</scope>
    <source>
        <strain evidence="3 4">DSM 44720</strain>
    </source>
</reference>
<dbReference type="InterPro" id="IPR020616">
    <property type="entry name" value="Thiolase_N"/>
</dbReference>
<dbReference type="CDD" id="cd00829">
    <property type="entry name" value="SCP-x_thiolase"/>
    <property type="match status" value="1"/>
</dbReference>
<dbReference type="PANTHER" id="PTHR42870">
    <property type="entry name" value="ACETYL-COA C-ACETYLTRANSFERASE"/>
    <property type="match status" value="1"/>
</dbReference>
<dbReference type="RefSeq" id="WP_106196358.1">
    <property type="nucleotide sequence ID" value="NZ_PVTF01000021.1"/>
</dbReference>
<comment type="caution">
    <text evidence="3">The sequence shown here is derived from an EMBL/GenBank/DDBJ whole genome shotgun (WGS) entry which is preliminary data.</text>
</comment>
<protein>
    <submittedName>
        <fullName evidence="3">Acetyl-CoA C-acetyltransferase</fullName>
    </submittedName>
</protein>
<accession>A0A2T0SGC5</accession>
<gene>
    <name evidence="3" type="ORF">CLV43_12153</name>
</gene>
<dbReference type="PANTHER" id="PTHR42870:SF1">
    <property type="entry name" value="NON-SPECIFIC LIPID-TRANSFER PROTEIN-LIKE 2"/>
    <property type="match status" value="1"/>
</dbReference>
<name>A0A2T0SGC5_9PSEU</name>
<dbReference type="AlphaFoldDB" id="A0A2T0SGC5"/>
<dbReference type="OrthoDB" id="9785768at2"/>
<dbReference type="EMBL" id="PVTF01000021">
    <property type="protein sequence ID" value="PRY32459.1"/>
    <property type="molecule type" value="Genomic_DNA"/>
</dbReference>
<proteinExistence type="predicted"/>
<evidence type="ECO:0000313" key="3">
    <source>
        <dbReference type="EMBL" id="PRY32459.1"/>
    </source>
</evidence>
<dbReference type="GO" id="GO:0016747">
    <property type="term" value="F:acyltransferase activity, transferring groups other than amino-acyl groups"/>
    <property type="evidence" value="ECO:0007669"/>
    <property type="project" value="InterPro"/>
</dbReference>
<feature type="domain" description="Thiolase C-terminal" evidence="2">
    <location>
        <begin position="273"/>
        <end position="406"/>
    </location>
</feature>
<dbReference type="PIRSF" id="PIRSF000429">
    <property type="entry name" value="Ac-CoA_Ac_transf"/>
    <property type="match status" value="1"/>
</dbReference>
<dbReference type="Proteomes" id="UP000239494">
    <property type="component" value="Unassembled WGS sequence"/>
</dbReference>
<dbReference type="InterPro" id="IPR002155">
    <property type="entry name" value="Thiolase"/>
</dbReference>
<evidence type="ECO:0000313" key="4">
    <source>
        <dbReference type="Proteomes" id="UP000239494"/>
    </source>
</evidence>
<keyword evidence="3" id="KW-0808">Transferase</keyword>
<evidence type="ECO:0000259" key="2">
    <source>
        <dbReference type="Pfam" id="PF22691"/>
    </source>
</evidence>
<dbReference type="Pfam" id="PF00108">
    <property type="entry name" value="Thiolase_N"/>
    <property type="match status" value="1"/>
</dbReference>
<dbReference type="SUPFAM" id="SSF53901">
    <property type="entry name" value="Thiolase-like"/>
    <property type="match status" value="2"/>
</dbReference>
<organism evidence="3 4">
    <name type="scientific">Umezawaea tangerina</name>
    <dbReference type="NCBI Taxonomy" id="84725"/>
    <lineage>
        <taxon>Bacteria</taxon>
        <taxon>Bacillati</taxon>
        <taxon>Actinomycetota</taxon>
        <taxon>Actinomycetes</taxon>
        <taxon>Pseudonocardiales</taxon>
        <taxon>Pseudonocardiaceae</taxon>
        <taxon>Umezawaea</taxon>
    </lineage>
</organism>
<feature type="domain" description="Thiolase N-terminal" evidence="1">
    <location>
        <begin position="8"/>
        <end position="234"/>
    </location>
</feature>
<keyword evidence="4" id="KW-1185">Reference proteome</keyword>
<dbReference type="NCBIfam" id="NF004936">
    <property type="entry name" value="PRK06289.1"/>
    <property type="match status" value="1"/>
</dbReference>
<dbReference type="Gene3D" id="3.40.47.10">
    <property type="match status" value="1"/>
</dbReference>